<dbReference type="RefSeq" id="WP_154671847.1">
    <property type="nucleotide sequence ID" value="NZ_CP017561.2"/>
</dbReference>
<keyword evidence="2" id="KW-1185">Reference proteome</keyword>
<reference evidence="1" key="1">
    <citation type="submission" date="2016-09" db="EMBL/GenBank/DDBJ databases">
        <title>The Complete Genome of Burkholderia sprentiae wsm5005.</title>
        <authorList>
            <person name="De Meyer S."/>
            <person name="Wang P."/>
            <person name="Terpolilli J."/>
        </authorList>
    </citation>
    <scope>NUCLEOTIDE SEQUENCE [LARGE SCALE GENOMIC DNA]</scope>
    <source>
        <strain evidence="1">WSM5005</strain>
    </source>
</reference>
<accession>A0A8F4KIT3</accession>
<dbReference type="AlphaFoldDB" id="A0A8F4KIT3"/>
<protein>
    <submittedName>
        <fullName evidence="1">Uncharacterized protein</fullName>
    </submittedName>
</protein>
<evidence type="ECO:0000313" key="1">
    <source>
        <dbReference type="EMBL" id="QXE07136.1"/>
    </source>
</evidence>
<dbReference type="Proteomes" id="UP000179860">
    <property type="component" value="Chromosome 1"/>
</dbReference>
<dbReference type="OrthoDB" id="9989386at2"/>
<name>A0A8F4KIT3_9BURK</name>
<dbReference type="EMBL" id="CP017561">
    <property type="protein sequence ID" value="QXE07136.1"/>
    <property type="molecule type" value="Genomic_DNA"/>
</dbReference>
<dbReference type="KEGG" id="pspw:BJG93_35360"/>
<evidence type="ECO:0000313" key="2">
    <source>
        <dbReference type="Proteomes" id="UP000179860"/>
    </source>
</evidence>
<sequence length="70" mass="7708">MSSFHSSGPPKSDEADKALAKILELGQGDIEDGNFRDINEFFAELDSEQHDVDTRGDLLDDLMDGQHASE</sequence>
<proteinExistence type="predicted"/>
<gene>
    <name evidence="1" type="ORF">BJG93_35360</name>
</gene>
<organism evidence="1 2">
    <name type="scientific">Paraburkholderia sprentiae WSM5005</name>
    <dbReference type="NCBI Taxonomy" id="754502"/>
    <lineage>
        <taxon>Bacteria</taxon>
        <taxon>Pseudomonadati</taxon>
        <taxon>Pseudomonadota</taxon>
        <taxon>Betaproteobacteria</taxon>
        <taxon>Burkholderiales</taxon>
        <taxon>Burkholderiaceae</taxon>
        <taxon>Paraburkholderia</taxon>
    </lineage>
</organism>